<dbReference type="InterPro" id="IPR029058">
    <property type="entry name" value="AB_hydrolase_fold"/>
</dbReference>
<comment type="similarity">
    <text evidence="1">Belongs to the peptidase S33 family.</text>
</comment>
<dbReference type="GeneID" id="92184415"/>
<dbReference type="GO" id="GO:0004301">
    <property type="term" value="F:epoxide hydrolase activity"/>
    <property type="evidence" value="ECO:0007669"/>
    <property type="project" value="TreeGrafter"/>
</dbReference>
<dbReference type="KEGG" id="kne:92184415"/>
<accession>A0AAW0YD75</accession>
<dbReference type="EMBL" id="JBCAWK010000015">
    <property type="protein sequence ID" value="KAK8843497.1"/>
    <property type="molecule type" value="Genomic_DNA"/>
</dbReference>
<reference evidence="4 5" key="1">
    <citation type="journal article" date="2024" name="bioRxiv">
        <title>Comparative genomics of Cryptococcus and Kwoniella reveals pathogenesis evolution and contrasting karyotype dynamics via intercentromeric recombination or chromosome fusion.</title>
        <authorList>
            <person name="Coelho M.A."/>
            <person name="David-Palma M."/>
            <person name="Shea T."/>
            <person name="Bowers K."/>
            <person name="McGinley-Smith S."/>
            <person name="Mohammad A.W."/>
            <person name="Gnirke A."/>
            <person name="Yurkov A.M."/>
            <person name="Nowrousian M."/>
            <person name="Sun S."/>
            <person name="Cuomo C.A."/>
            <person name="Heitman J."/>
        </authorList>
    </citation>
    <scope>NUCLEOTIDE SEQUENCE [LARGE SCALE GENOMIC DNA]</scope>
    <source>
        <strain evidence="4 5">CBS 13917</strain>
    </source>
</reference>
<sequence length="167" mass="19689">MSYSTLPHKPTVPLEPFRIAIPEEDVMELKELLKLSRISKETYENTHAEARDGFGVSRDWLIKTKEEWLKFDCLYWFTDCYNSSIYAYRYSLGNKRDEPSAEKEYQKKPVGFSFFPKELAPTPVKWVEFVANVVWSREHKSGGHFAALEKPEELWQDVEEFVAVVWK</sequence>
<name>A0AAW0YD75_9TREE</name>
<dbReference type="AlphaFoldDB" id="A0AAW0YD75"/>
<dbReference type="SUPFAM" id="SSF53474">
    <property type="entry name" value="alpha/beta-Hydrolases"/>
    <property type="match status" value="1"/>
</dbReference>
<dbReference type="InterPro" id="IPR010497">
    <property type="entry name" value="Epoxide_hydro_N"/>
</dbReference>
<organism evidence="4 5">
    <name type="scientific">Kwoniella newhampshirensis</name>
    <dbReference type="NCBI Taxonomy" id="1651941"/>
    <lineage>
        <taxon>Eukaryota</taxon>
        <taxon>Fungi</taxon>
        <taxon>Dikarya</taxon>
        <taxon>Basidiomycota</taxon>
        <taxon>Agaricomycotina</taxon>
        <taxon>Tremellomycetes</taxon>
        <taxon>Tremellales</taxon>
        <taxon>Cryptococcaceae</taxon>
        <taxon>Kwoniella</taxon>
    </lineage>
</organism>
<evidence type="ECO:0000313" key="4">
    <source>
        <dbReference type="EMBL" id="KAK8843497.1"/>
    </source>
</evidence>
<dbReference type="Proteomes" id="UP001388673">
    <property type="component" value="Unassembled WGS sequence"/>
</dbReference>
<evidence type="ECO:0000259" key="3">
    <source>
        <dbReference type="Pfam" id="PF06441"/>
    </source>
</evidence>
<protein>
    <recommendedName>
        <fullName evidence="3">Epoxide hydrolase N-terminal domain-containing protein</fullName>
    </recommendedName>
</protein>
<dbReference type="PANTHER" id="PTHR21661">
    <property type="entry name" value="EPOXIDE HYDROLASE 1-RELATED"/>
    <property type="match status" value="1"/>
</dbReference>
<dbReference type="Pfam" id="PF06441">
    <property type="entry name" value="EHN"/>
    <property type="match status" value="1"/>
</dbReference>
<dbReference type="GO" id="GO:0097176">
    <property type="term" value="P:epoxide metabolic process"/>
    <property type="evidence" value="ECO:0007669"/>
    <property type="project" value="TreeGrafter"/>
</dbReference>
<feature type="domain" description="Epoxide hydrolase N-terminal" evidence="3">
    <location>
        <begin position="15"/>
        <end position="72"/>
    </location>
</feature>
<comment type="caution">
    <text evidence="4">The sequence shown here is derived from an EMBL/GenBank/DDBJ whole genome shotgun (WGS) entry which is preliminary data.</text>
</comment>
<dbReference type="RefSeq" id="XP_066799445.1">
    <property type="nucleotide sequence ID" value="XM_066950230.1"/>
</dbReference>
<dbReference type="Gene3D" id="3.40.50.1820">
    <property type="entry name" value="alpha/beta hydrolase"/>
    <property type="match status" value="1"/>
</dbReference>
<proteinExistence type="inferred from homology"/>
<dbReference type="PANTHER" id="PTHR21661:SF39">
    <property type="entry name" value="HYDROLASE, PUTATIVE (AFU_ORTHOLOGUE AFUA_3G08960)-RELATED"/>
    <property type="match status" value="1"/>
</dbReference>
<keyword evidence="2" id="KW-0378">Hydrolase</keyword>
<keyword evidence="5" id="KW-1185">Reference proteome</keyword>
<evidence type="ECO:0000256" key="2">
    <source>
        <dbReference type="ARBA" id="ARBA00022801"/>
    </source>
</evidence>
<evidence type="ECO:0000256" key="1">
    <source>
        <dbReference type="ARBA" id="ARBA00010088"/>
    </source>
</evidence>
<gene>
    <name evidence="4" type="ORF">IAR55_007157</name>
</gene>
<evidence type="ECO:0000313" key="5">
    <source>
        <dbReference type="Proteomes" id="UP001388673"/>
    </source>
</evidence>